<protein>
    <submittedName>
        <fullName evidence="1">Uncharacterized protein</fullName>
    </submittedName>
</protein>
<accession>A0A061E7H3</accession>
<sequence length="105" mass="12539">MGWGFDIPNEKSREKEKIWIGGIRTWIDVIHGIRNIKNAKREGSVSELKWLPDANTTRERMRRFGSPKEIWEWGPTKLPLPFFMLGLFLRFQNFQTLHIKSWRSP</sequence>
<keyword evidence="2" id="KW-1185">Reference proteome</keyword>
<dbReference type="EMBL" id="CM001880">
    <property type="protein sequence ID" value="EOY00307.1"/>
    <property type="molecule type" value="Genomic_DNA"/>
</dbReference>
<name>A0A061E7H3_THECC</name>
<dbReference type="InParanoid" id="A0A061E7H3"/>
<organism evidence="1 2">
    <name type="scientific">Theobroma cacao</name>
    <name type="common">Cacao</name>
    <name type="synonym">Cocoa</name>
    <dbReference type="NCBI Taxonomy" id="3641"/>
    <lineage>
        <taxon>Eukaryota</taxon>
        <taxon>Viridiplantae</taxon>
        <taxon>Streptophyta</taxon>
        <taxon>Embryophyta</taxon>
        <taxon>Tracheophyta</taxon>
        <taxon>Spermatophyta</taxon>
        <taxon>Magnoliopsida</taxon>
        <taxon>eudicotyledons</taxon>
        <taxon>Gunneridae</taxon>
        <taxon>Pentapetalae</taxon>
        <taxon>rosids</taxon>
        <taxon>malvids</taxon>
        <taxon>Malvales</taxon>
        <taxon>Malvaceae</taxon>
        <taxon>Byttnerioideae</taxon>
        <taxon>Theobroma</taxon>
    </lineage>
</organism>
<evidence type="ECO:0000313" key="1">
    <source>
        <dbReference type="EMBL" id="EOY00307.1"/>
    </source>
</evidence>
<dbReference type="AlphaFoldDB" id="A0A061E7H3"/>
<dbReference type="HOGENOM" id="CLU_2241515_0_0_1"/>
<reference evidence="1 2" key="1">
    <citation type="journal article" date="2013" name="Genome Biol.">
        <title>The genome sequence of the most widely cultivated cacao type and its use to identify candidate genes regulating pod color.</title>
        <authorList>
            <person name="Motamayor J.C."/>
            <person name="Mockaitis K."/>
            <person name="Schmutz J."/>
            <person name="Haiminen N."/>
            <person name="Iii D.L."/>
            <person name="Cornejo O."/>
            <person name="Findley S.D."/>
            <person name="Zheng P."/>
            <person name="Utro F."/>
            <person name="Royaert S."/>
            <person name="Saski C."/>
            <person name="Jenkins J."/>
            <person name="Podicheti R."/>
            <person name="Zhao M."/>
            <person name="Scheffler B.E."/>
            <person name="Stack J.C."/>
            <person name="Feltus F.A."/>
            <person name="Mustiga G.M."/>
            <person name="Amores F."/>
            <person name="Phillips W."/>
            <person name="Marelli J.P."/>
            <person name="May G.D."/>
            <person name="Shapiro H."/>
            <person name="Ma J."/>
            <person name="Bustamante C.D."/>
            <person name="Schnell R.J."/>
            <person name="Main D."/>
            <person name="Gilbert D."/>
            <person name="Parida L."/>
            <person name="Kuhn D.N."/>
        </authorList>
    </citation>
    <scope>NUCLEOTIDE SEQUENCE [LARGE SCALE GENOMIC DNA]</scope>
    <source>
        <strain evidence="2">cv. Matina 1-6</strain>
    </source>
</reference>
<proteinExistence type="predicted"/>
<dbReference type="Gramene" id="EOY00307">
    <property type="protein sequence ID" value="EOY00307"/>
    <property type="gene ID" value="TCM_010140"/>
</dbReference>
<dbReference type="Proteomes" id="UP000026915">
    <property type="component" value="Chromosome 2"/>
</dbReference>
<evidence type="ECO:0000313" key="2">
    <source>
        <dbReference type="Proteomes" id="UP000026915"/>
    </source>
</evidence>
<gene>
    <name evidence="1" type="ORF">TCM_010140</name>
</gene>